<dbReference type="Proteomes" id="UP000293638">
    <property type="component" value="Unassembled WGS sequence"/>
</dbReference>
<feature type="transmembrane region" description="Helical" evidence="2">
    <location>
        <begin position="117"/>
        <end position="139"/>
    </location>
</feature>
<feature type="domain" description="EamA" evidence="3">
    <location>
        <begin position="154"/>
        <end position="279"/>
    </location>
</feature>
<dbReference type="EMBL" id="SGXD01000002">
    <property type="protein sequence ID" value="RZS89383.1"/>
    <property type="molecule type" value="Genomic_DNA"/>
</dbReference>
<comment type="similarity">
    <text evidence="1">Belongs to the EamA transporter family.</text>
</comment>
<accession>A0A4Q7NQQ6</accession>
<feature type="transmembrane region" description="Helical" evidence="2">
    <location>
        <begin position="176"/>
        <end position="196"/>
    </location>
</feature>
<feature type="transmembrane region" description="Helical" evidence="2">
    <location>
        <begin position="6"/>
        <end position="23"/>
    </location>
</feature>
<proteinExistence type="inferred from homology"/>
<dbReference type="Pfam" id="PF00892">
    <property type="entry name" value="EamA"/>
    <property type="match status" value="2"/>
</dbReference>
<name>A0A4Q7NQQ6_9ACTN</name>
<feature type="transmembrane region" description="Helical" evidence="2">
    <location>
        <begin position="30"/>
        <end position="51"/>
    </location>
</feature>
<sequence length="281" mass="27714">MGVLLALLSAVVYGSSDFCGGLATRRAGTLPVVVVSQAAGLLALLALLVSVPGLGEDPTAGDIAWGVASGLGGGCGLLVFYRALATSVMSVAAPVTAVSAAAAPVLVGLALGDAVTAAALVGIVLALVAVVLISAEGGLPSWQTLRHSRLGAPLLAGAGFGVFFVTLDQARSEAGLWPLVGARAASILLVVTLATATRRSIRLPRPSLPLVVGAGVLDMSANALYLLATAHGVLAVTGLLASLYPVSTVLLAQAVLRERLVLAQVVGLGAATGAVVLISLP</sequence>
<reference evidence="4 5" key="1">
    <citation type="submission" date="2019-02" db="EMBL/GenBank/DDBJ databases">
        <title>Genomic Encyclopedia of Type Strains, Phase IV (KMG-IV): sequencing the most valuable type-strain genomes for metagenomic binning, comparative biology and taxonomic classification.</title>
        <authorList>
            <person name="Goeker M."/>
        </authorList>
    </citation>
    <scope>NUCLEOTIDE SEQUENCE [LARGE SCALE GENOMIC DNA]</scope>
    <source>
        <strain evidence="4 5">DSM 45622</strain>
    </source>
</reference>
<dbReference type="RefSeq" id="WP_130492004.1">
    <property type="nucleotide sequence ID" value="NZ_SGXD01000002.1"/>
</dbReference>
<comment type="caution">
    <text evidence="4">The sequence shown here is derived from an EMBL/GenBank/DDBJ whole genome shotgun (WGS) entry which is preliminary data.</text>
</comment>
<evidence type="ECO:0000313" key="4">
    <source>
        <dbReference type="EMBL" id="RZS89383.1"/>
    </source>
</evidence>
<evidence type="ECO:0000256" key="2">
    <source>
        <dbReference type="SAM" id="Phobius"/>
    </source>
</evidence>
<gene>
    <name evidence="4" type="ORF">EV189_1146</name>
</gene>
<evidence type="ECO:0000259" key="3">
    <source>
        <dbReference type="Pfam" id="PF00892"/>
    </source>
</evidence>
<feature type="transmembrane region" description="Helical" evidence="2">
    <location>
        <begin position="91"/>
        <end position="111"/>
    </location>
</feature>
<evidence type="ECO:0000256" key="1">
    <source>
        <dbReference type="ARBA" id="ARBA00007362"/>
    </source>
</evidence>
<keyword evidence="5" id="KW-1185">Reference proteome</keyword>
<dbReference type="SUPFAM" id="SSF103481">
    <property type="entry name" value="Multidrug resistance efflux transporter EmrE"/>
    <property type="match status" value="2"/>
</dbReference>
<dbReference type="OrthoDB" id="68076at2"/>
<dbReference type="GO" id="GO:0016020">
    <property type="term" value="C:membrane"/>
    <property type="evidence" value="ECO:0007669"/>
    <property type="project" value="InterPro"/>
</dbReference>
<feature type="domain" description="EamA" evidence="3">
    <location>
        <begin position="1"/>
        <end position="134"/>
    </location>
</feature>
<dbReference type="AlphaFoldDB" id="A0A4Q7NQQ6"/>
<feature type="transmembrane region" description="Helical" evidence="2">
    <location>
        <begin position="63"/>
        <end position="84"/>
    </location>
</feature>
<keyword evidence="2" id="KW-0472">Membrane</keyword>
<feature type="transmembrane region" description="Helical" evidence="2">
    <location>
        <begin position="233"/>
        <end position="253"/>
    </location>
</feature>
<organism evidence="4 5">
    <name type="scientific">Motilibacter rhizosphaerae</name>
    <dbReference type="NCBI Taxonomy" id="598652"/>
    <lineage>
        <taxon>Bacteria</taxon>
        <taxon>Bacillati</taxon>
        <taxon>Actinomycetota</taxon>
        <taxon>Actinomycetes</taxon>
        <taxon>Motilibacterales</taxon>
        <taxon>Motilibacteraceae</taxon>
        <taxon>Motilibacter</taxon>
    </lineage>
</organism>
<dbReference type="InterPro" id="IPR037185">
    <property type="entry name" value="EmrE-like"/>
</dbReference>
<feature type="transmembrane region" description="Helical" evidence="2">
    <location>
        <begin position="151"/>
        <end position="170"/>
    </location>
</feature>
<dbReference type="InterPro" id="IPR000620">
    <property type="entry name" value="EamA_dom"/>
</dbReference>
<keyword evidence="2" id="KW-0812">Transmembrane</keyword>
<protein>
    <submittedName>
        <fullName evidence="4">Putative membrane protein</fullName>
    </submittedName>
</protein>
<keyword evidence="2" id="KW-1133">Transmembrane helix</keyword>
<feature type="transmembrane region" description="Helical" evidence="2">
    <location>
        <begin position="260"/>
        <end position="280"/>
    </location>
</feature>
<evidence type="ECO:0000313" key="5">
    <source>
        <dbReference type="Proteomes" id="UP000293638"/>
    </source>
</evidence>